<keyword evidence="12" id="KW-1185">Reference proteome</keyword>
<dbReference type="InterPro" id="IPR008332">
    <property type="entry name" value="MethylG_MeTrfase_N"/>
</dbReference>
<dbReference type="EC" id="2.1.1.63" evidence="3"/>
<evidence type="ECO:0000256" key="1">
    <source>
        <dbReference type="ARBA" id="ARBA00001286"/>
    </source>
</evidence>
<dbReference type="GO" id="GO:0006281">
    <property type="term" value="P:DNA repair"/>
    <property type="evidence" value="ECO:0007669"/>
    <property type="project" value="UniProtKB-KW"/>
</dbReference>
<dbReference type="EMBL" id="UHDZ01000001">
    <property type="protein sequence ID" value="SUM68278.1"/>
    <property type="molecule type" value="Genomic_DNA"/>
</dbReference>
<evidence type="ECO:0000256" key="8">
    <source>
        <dbReference type="ARBA" id="ARBA00049348"/>
    </source>
</evidence>
<dbReference type="PROSITE" id="PS00374">
    <property type="entry name" value="MGMT"/>
    <property type="match status" value="1"/>
</dbReference>
<gene>
    <name evidence="11" type="primary">ogt</name>
    <name evidence="11" type="ORF">NCTC11807_00489</name>
</gene>
<dbReference type="InterPro" id="IPR036388">
    <property type="entry name" value="WH-like_DNA-bd_sf"/>
</dbReference>
<evidence type="ECO:0000256" key="3">
    <source>
        <dbReference type="ARBA" id="ARBA00011918"/>
    </source>
</evidence>
<comment type="catalytic activity">
    <reaction evidence="8">
        <text>a 6-O-methyl-2'-deoxyguanosine in DNA + L-cysteinyl-[protein] = S-methyl-L-cysteinyl-[protein] + a 2'-deoxyguanosine in DNA</text>
        <dbReference type="Rhea" id="RHEA:24000"/>
        <dbReference type="Rhea" id="RHEA-COMP:10131"/>
        <dbReference type="Rhea" id="RHEA-COMP:10132"/>
        <dbReference type="Rhea" id="RHEA-COMP:11367"/>
        <dbReference type="Rhea" id="RHEA-COMP:11368"/>
        <dbReference type="ChEBI" id="CHEBI:29950"/>
        <dbReference type="ChEBI" id="CHEBI:82612"/>
        <dbReference type="ChEBI" id="CHEBI:85445"/>
        <dbReference type="ChEBI" id="CHEBI:85448"/>
        <dbReference type="EC" id="2.1.1.63"/>
    </reaction>
</comment>
<keyword evidence="5 11" id="KW-0808">Transferase</keyword>
<dbReference type="SUPFAM" id="SSF46767">
    <property type="entry name" value="Methylated DNA-protein cysteine methyltransferase, C-terminal domain"/>
    <property type="match status" value="1"/>
</dbReference>
<dbReference type="InterPro" id="IPR036217">
    <property type="entry name" value="MethylDNA_cys_MeTrfase_DNAb"/>
</dbReference>
<dbReference type="GeneID" id="63935042"/>
<comment type="similarity">
    <text evidence="2">Belongs to the MGMT family.</text>
</comment>
<dbReference type="PANTHER" id="PTHR10815">
    <property type="entry name" value="METHYLATED-DNA--PROTEIN-CYSTEINE METHYLTRANSFERASE"/>
    <property type="match status" value="1"/>
</dbReference>
<dbReference type="Gene3D" id="1.10.10.10">
    <property type="entry name" value="Winged helix-like DNA-binding domain superfamily/Winged helix DNA-binding domain"/>
    <property type="match status" value="1"/>
</dbReference>
<sequence length="172" mass="19272">MYQTIYESPLGALQLITQDGVSLSHILYPNQHMENISSYNQLAIFKDTRYWLDEYFKGHQPSINFAISPTGSEFQRTVWRELEHIDYGELKTYGDIAKRVGNVLGKPKMSAQAVGGAVGSNPISIIIPCHRVVGKDGSLTGYGGTVDNKIKLLELEKVDMTHLYRPKKSTKP</sequence>
<dbReference type="InterPro" id="IPR036631">
    <property type="entry name" value="MGMT_N_sf"/>
</dbReference>
<dbReference type="AlphaFoldDB" id="A0A380H0E8"/>
<evidence type="ECO:0000256" key="6">
    <source>
        <dbReference type="ARBA" id="ARBA00022763"/>
    </source>
</evidence>
<dbReference type="Proteomes" id="UP000255425">
    <property type="component" value="Unassembled WGS sequence"/>
</dbReference>
<dbReference type="SUPFAM" id="SSF53155">
    <property type="entry name" value="Methylated DNA-protein cysteine methyltransferase domain"/>
    <property type="match status" value="1"/>
</dbReference>
<name>A0A380H0E8_9STAP</name>
<keyword evidence="6" id="KW-0227">DNA damage</keyword>
<dbReference type="FunFam" id="1.10.10.10:FF:000214">
    <property type="entry name" value="Methylated-DNA--protein-cysteine methyltransferase"/>
    <property type="match status" value="1"/>
</dbReference>
<keyword evidence="4 11" id="KW-0489">Methyltransferase</keyword>
<dbReference type="CDD" id="cd06445">
    <property type="entry name" value="ATase"/>
    <property type="match status" value="1"/>
</dbReference>
<feature type="domain" description="Methylguanine DNA methyltransferase ribonuclease-like" evidence="10">
    <location>
        <begin position="1"/>
        <end position="67"/>
    </location>
</feature>
<dbReference type="RefSeq" id="WP_115312648.1">
    <property type="nucleotide sequence ID" value="NZ_CP066042.1"/>
</dbReference>
<evidence type="ECO:0000256" key="5">
    <source>
        <dbReference type="ARBA" id="ARBA00022679"/>
    </source>
</evidence>
<feature type="domain" description="Methylated-DNA-[protein]-cysteine S-methyltransferase DNA binding" evidence="9">
    <location>
        <begin position="73"/>
        <end position="158"/>
    </location>
</feature>
<reference evidence="11 12" key="1">
    <citation type="submission" date="2018-06" db="EMBL/GenBank/DDBJ databases">
        <authorList>
            <consortium name="Pathogen Informatics"/>
            <person name="Doyle S."/>
        </authorList>
    </citation>
    <scope>NUCLEOTIDE SEQUENCE [LARGE SCALE GENOMIC DNA]</scope>
    <source>
        <strain evidence="11 12">NCTC11807</strain>
    </source>
</reference>
<keyword evidence="7" id="KW-0234">DNA repair</keyword>
<dbReference type="GO" id="GO:0003908">
    <property type="term" value="F:methylated-DNA-[protein]-cysteine S-methyltransferase activity"/>
    <property type="evidence" value="ECO:0007669"/>
    <property type="project" value="UniProtKB-EC"/>
</dbReference>
<evidence type="ECO:0000259" key="10">
    <source>
        <dbReference type="Pfam" id="PF02870"/>
    </source>
</evidence>
<dbReference type="GO" id="GO:0032259">
    <property type="term" value="P:methylation"/>
    <property type="evidence" value="ECO:0007669"/>
    <property type="project" value="UniProtKB-KW"/>
</dbReference>
<evidence type="ECO:0000256" key="7">
    <source>
        <dbReference type="ARBA" id="ARBA00023204"/>
    </source>
</evidence>
<evidence type="ECO:0000313" key="11">
    <source>
        <dbReference type="EMBL" id="SUM68278.1"/>
    </source>
</evidence>
<dbReference type="NCBIfam" id="TIGR00589">
    <property type="entry name" value="ogt"/>
    <property type="match status" value="1"/>
</dbReference>
<dbReference type="PANTHER" id="PTHR10815:SF5">
    <property type="entry name" value="METHYLATED-DNA--PROTEIN-CYSTEINE METHYLTRANSFERASE"/>
    <property type="match status" value="1"/>
</dbReference>
<evidence type="ECO:0000256" key="2">
    <source>
        <dbReference type="ARBA" id="ARBA00008711"/>
    </source>
</evidence>
<dbReference type="Pfam" id="PF02870">
    <property type="entry name" value="Methyltransf_1N"/>
    <property type="match status" value="1"/>
</dbReference>
<organism evidence="11 12">
    <name type="scientific">Staphylococcus saccharolyticus</name>
    <dbReference type="NCBI Taxonomy" id="33028"/>
    <lineage>
        <taxon>Bacteria</taxon>
        <taxon>Bacillati</taxon>
        <taxon>Bacillota</taxon>
        <taxon>Bacilli</taxon>
        <taxon>Bacillales</taxon>
        <taxon>Staphylococcaceae</taxon>
        <taxon>Staphylococcus</taxon>
    </lineage>
</organism>
<dbReference type="InterPro" id="IPR014048">
    <property type="entry name" value="MethylDNA_cys_MeTrfase_DNA-bd"/>
</dbReference>
<dbReference type="Pfam" id="PF01035">
    <property type="entry name" value="DNA_binding_1"/>
    <property type="match status" value="1"/>
</dbReference>
<accession>A0A380H0E8</accession>
<proteinExistence type="inferred from homology"/>
<dbReference type="InterPro" id="IPR001497">
    <property type="entry name" value="MethylDNA_cys_MeTrfase_AS"/>
</dbReference>
<dbReference type="Gene3D" id="3.30.160.70">
    <property type="entry name" value="Methylated DNA-protein cysteine methyltransferase domain"/>
    <property type="match status" value="1"/>
</dbReference>
<evidence type="ECO:0000313" key="12">
    <source>
        <dbReference type="Proteomes" id="UP000255425"/>
    </source>
</evidence>
<comment type="catalytic activity">
    <reaction evidence="1">
        <text>a 4-O-methyl-thymidine in DNA + L-cysteinyl-[protein] = a thymidine in DNA + S-methyl-L-cysteinyl-[protein]</text>
        <dbReference type="Rhea" id="RHEA:53428"/>
        <dbReference type="Rhea" id="RHEA-COMP:10131"/>
        <dbReference type="Rhea" id="RHEA-COMP:10132"/>
        <dbReference type="Rhea" id="RHEA-COMP:13555"/>
        <dbReference type="Rhea" id="RHEA-COMP:13556"/>
        <dbReference type="ChEBI" id="CHEBI:29950"/>
        <dbReference type="ChEBI" id="CHEBI:82612"/>
        <dbReference type="ChEBI" id="CHEBI:137386"/>
        <dbReference type="ChEBI" id="CHEBI:137387"/>
        <dbReference type="EC" id="2.1.1.63"/>
    </reaction>
</comment>
<evidence type="ECO:0000259" key="9">
    <source>
        <dbReference type="Pfam" id="PF01035"/>
    </source>
</evidence>
<protein>
    <recommendedName>
        <fullName evidence="3">methylated-DNA--[protein]-cysteine S-methyltransferase</fullName>
        <ecNumber evidence="3">2.1.1.63</ecNumber>
    </recommendedName>
</protein>
<evidence type="ECO:0000256" key="4">
    <source>
        <dbReference type="ARBA" id="ARBA00022603"/>
    </source>
</evidence>